<dbReference type="Proteomes" id="UP000704762">
    <property type="component" value="Unassembled WGS sequence"/>
</dbReference>
<evidence type="ECO:0000256" key="5">
    <source>
        <dbReference type="ARBA" id="ARBA00022989"/>
    </source>
</evidence>
<dbReference type="Gene3D" id="1.10.3720.10">
    <property type="entry name" value="MetI-like"/>
    <property type="match status" value="1"/>
</dbReference>
<evidence type="ECO:0000256" key="7">
    <source>
        <dbReference type="RuleBase" id="RU363032"/>
    </source>
</evidence>
<accession>A0ABS2RIA0</accession>
<protein>
    <submittedName>
        <fullName evidence="10">Multiple sugar transport system permease protein</fullName>
    </submittedName>
</protein>
<feature type="transmembrane region" description="Helical" evidence="7">
    <location>
        <begin position="145"/>
        <end position="166"/>
    </location>
</feature>
<comment type="subcellular location">
    <subcellularLocation>
        <location evidence="1 7">Cell membrane</location>
        <topology evidence="1 7">Multi-pass membrane protein</topology>
    </subcellularLocation>
</comment>
<dbReference type="RefSeq" id="WP_204917227.1">
    <property type="nucleotide sequence ID" value="NZ_BAAAQP010000002.1"/>
</dbReference>
<feature type="transmembrane region" description="Helical" evidence="7">
    <location>
        <begin position="47"/>
        <end position="68"/>
    </location>
</feature>
<evidence type="ECO:0000313" key="11">
    <source>
        <dbReference type="Proteomes" id="UP000704762"/>
    </source>
</evidence>
<dbReference type="PANTHER" id="PTHR43744:SF12">
    <property type="entry name" value="ABC TRANSPORTER PERMEASE PROTEIN MG189-RELATED"/>
    <property type="match status" value="1"/>
</dbReference>
<dbReference type="InterPro" id="IPR035906">
    <property type="entry name" value="MetI-like_sf"/>
</dbReference>
<evidence type="ECO:0000256" key="3">
    <source>
        <dbReference type="ARBA" id="ARBA00022475"/>
    </source>
</evidence>
<feature type="transmembrane region" description="Helical" evidence="7">
    <location>
        <begin position="283"/>
        <end position="306"/>
    </location>
</feature>
<keyword evidence="5 7" id="KW-1133">Transmembrane helix</keyword>
<evidence type="ECO:0000313" key="10">
    <source>
        <dbReference type="EMBL" id="MBM7798714.1"/>
    </source>
</evidence>
<keyword evidence="4 7" id="KW-0812">Transmembrane</keyword>
<evidence type="ECO:0000256" key="8">
    <source>
        <dbReference type="SAM" id="MobiDB-lite"/>
    </source>
</evidence>
<dbReference type="InterPro" id="IPR000515">
    <property type="entry name" value="MetI-like"/>
</dbReference>
<dbReference type="PROSITE" id="PS50928">
    <property type="entry name" value="ABC_TM1"/>
    <property type="match status" value="1"/>
</dbReference>
<dbReference type="EMBL" id="JAFBCF010000001">
    <property type="protein sequence ID" value="MBM7798714.1"/>
    <property type="molecule type" value="Genomic_DNA"/>
</dbReference>
<comment type="caution">
    <text evidence="10">The sequence shown here is derived from an EMBL/GenBank/DDBJ whole genome shotgun (WGS) entry which is preliminary data.</text>
</comment>
<evidence type="ECO:0000256" key="6">
    <source>
        <dbReference type="ARBA" id="ARBA00023136"/>
    </source>
</evidence>
<feature type="transmembrane region" description="Helical" evidence="7">
    <location>
        <begin position="114"/>
        <end position="136"/>
    </location>
</feature>
<dbReference type="PANTHER" id="PTHR43744">
    <property type="entry name" value="ABC TRANSPORTER PERMEASE PROTEIN MG189-RELATED-RELATED"/>
    <property type="match status" value="1"/>
</dbReference>
<keyword evidence="3" id="KW-1003">Cell membrane</keyword>
<keyword evidence="6 7" id="KW-0472">Membrane</keyword>
<keyword evidence="2 7" id="KW-0813">Transport</keyword>
<comment type="similarity">
    <text evidence="7">Belongs to the binding-protein-dependent transport system permease family.</text>
</comment>
<feature type="compositionally biased region" description="Polar residues" evidence="8">
    <location>
        <begin position="1"/>
        <end position="16"/>
    </location>
</feature>
<evidence type="ECO:0000256" key="1">
    <source>
        <dbReference type="ARBA" id="ARBA00004651"/>
    </source>
</evidence>
<reference evidence="10 11" key="1">
    <citation type="submission" date="2021-01" db="EMBL/GenBank/DDBJ databases">
        <title>Sequencing the genomes of 1000 actinobacteria strains.</title>
        <authorList>
            <person name="Klenk H.-P."/>
        </authorList>
    </citation>
    <scope>NUCLEOTIDE SEQUENCE [LARGE SCALE GENOMIC DNA]</scope>
    <source>
        <strain evidence="10 11">DSM 18662</strain>
    </source>
</reference>
<name>A0ABS2RIA0_9ACTN</name>
<organism evidence="10 11">
    <name type="scientific">Microlunatus panaciterrae</name>
    <dbReference type="NCBI Taxonomy" id="400768"/>
    <lineage>
        <taxon>Bacteria</taxon>
        <taxon>Bacillati</taxon>
        <taxon>Actinomycetota</taxon>
        <taxon>Actinomycetes</taxon>
        <taxon>Propionibacteriales</taxon>
        <taxon>Propionibacteriaceae</taxon>
        <taxon>Microlunatus</taxon>
    </lineage>
</organism>
<evidence type="ECO:0000259" key="9">
    <source>
        <dbReference type="PROSITE" id="PS50928"/>
    </source>
</evidence>
<evidence type="ECO:0000256" key="2">
    <source>
        <dbReference type="ARBA" id="ARBA00022448"/>
    </source>
</evidence>
<keyword evidence="11" id="KW-1185">Reference proteome</keyword>
<evidence type="ECO:0000256" key="4">
    <source>
        <dbReference type="ARBA" id="ARBA00022692"/>
    </source>
</evidence>
<sequence length="321" mass="34609">MSASTPAAQPTHQAAGTSSLTSDELDTSTGRSARTPLGTEPKQRKNMVLTVVMIACVAYFLLPLYWLVVASTKSNADLFSTFGLWFADFNLIENLKTVFTFQNGVFGRWALNSLIYSVTSAVGASLLATAAGYAFAKYQFPGGKALFSIILGAIMIPTTALAIPTYLLFARAQLTDTYWAIILPSLVSPFGVYLMRVYAADAVDYSLIEAARVDGVGEIRIFFQVAFRLLMPGAVTVLLFSLVATWNNYFLPLIMLNTPEKFPLPVGLAQWQSTASAGSGSQALFSTIITGSLVSILPLIIAFLFLQRFWQSGLSSGGVKA</sequence>
<feature type="transmembrane region" description="Helical" evidence="7">
    <location>
        <begin position="178"/>
        <end position="200"/>
    </location>
</feature>
<proteinExistence type="inferred from homology"/>
<dbReference type="SUPFAM" id="SSF161098">
    <property type="entry name" value="MetI-like"/>
    <property type="match status" value="1"/>
</dbReference>
<feature type="domain" description="ABC transmembrane type-1" evidence="9">
    <location>
        <begin position="110"/>
        <end position="306"/>
    </location>
</feature>
<dbReference type="CDD" id="cd06261">
    <property type="entry name" value="TM_PBP2"/>
    <property type="match status" value="1"/>
</dbReference>
<dbReference type="Pfam" id="PF00528">
    <property type="entry name" value="BPD_transp_1"/>
    <property type="match status" value="1"/>
</dbReference>
<feature type="transmembrane region" description="Helical" evidence="7">
    <location>
        <begin position="221"/>
        <end position="246"/>
    </location>
</feature>
<feature type="region of interest" description="Disordered" evidence="8">
    <location>
        <begin position="1"/>
        <end position="39"/>
    </location>
</feature>
<keyword evidence="10" id="KW-0762">Sugar transport</keyword>
<gene>
    <name evidence="10" type="ORF">JOE57_001635</name>
</gene>